<accession>A0ACC1C085</accession>
<gene>
    <name evidence="1" type="ORF">Patl1_18089</name>
</gene>
<name>A0ACC1C085_9ROSI</name>
<evidence type="ECO:0000313" key="1">
    <source>
        <dbReference type="EMBL" id="KAJ0105564.1"/>
    </source>
</evidence>
<proteinExistence type="predicted"/>
<evidence type="ECO:0000313" key="2">
    <source>
        <dbReference type="Proteomes" id="UP001164250"/>
    </source>
</evidence>
<dbReference type="Proteomes" id="UP001164250">
    <property type="component" value="Chromosome 2"/>
</dbReference>
<reference evidence="2" key="1">
    <citation type="journal article" date="2023" name="G3 (Bethesda)">
        <title>Genome assembly and association tests identify interacting loci associated with vigor, precocity, and sex in interspecific pistachio rootstocks.</title>
        <authorList>
            <person name="Palmer W."/>
            <person name="Jacygrad E."/>
            <person name="Sagayaradj S."/>
            <person name="Cavanaugh K."/>
            <person name="Han R."/>
            <person name="Bertier L."/>
            <person name="Beede B."/>
            <person name="Kafkas S."/>
            <person name="Golino D."/>
            <person name="Preece J."/>
            <person name="Michelmore R."/>
        </authorList>
    </citation>
    <scope>NUCLEOTIDE SEQUENCE [LARGE SCALE GENOMIC DNA]</scope>
</reference>
<sequence>MQIKVEDSVHTKMESLRLICDKEIPLNQQKMDSFTTSFRHSLESVKAKALETVQNQAKLAKAKAELRDAEDEYVKVLAVKTRKEAKQMTTRDSISATKVRLEELKKAVEVQRARRDEYAAIICQHSRGLAISEEKTNQDTKWKGEIQEAISWYNRVLGFHIEGGHGVKFTFSNIDIKNPNEEYSFTVCHTNDIYTLLDCDPPLNNIKELIQELNRTNGLFRFVRIMRERFQEAVALGLRPQSTTLHQDSSMISGSAPLFSVSTNRSGSPAKKNEYQIEHEEANRQSKKVNHGRGATPALLSPGSATYFRRSPRFKVILA</sequence>
<comment type="caution">
    <text evidence="1">The sequence shown here is derived from an EMBL/GenBank/DDBJ whole genome shotgun (WGS) entry which is preliminary data.</text>
</comment>
<protein>
    <submittedName>
        <fullName evidence="1">Uncharacterized protein</fullName>
    </submittedName>
</protein>
<keyword evidence="2" id="KW-1185">Reference proteome</keyword>
<dbReference type="EMBL" id="CM047898">
    <property type="protein sequence ID" value="KAJ0105564.1"/>
    <property type="molecule type" value="Genomic_DNA"/>
</dbReference>
<organism evidence="1 2">
    <name type="scientific">Pistacia atlantica</name>
    <dbReference type="NCBI Taxonomy" id="434234"/>
    <lineage>
        <taxon>Eukaryota</taxon>
        <taxon>Viridiplantae</taxon>
        <taxon>Streptophyta</taxon>
        <taxon>Embryophyta</taxon>
        <taxon>Tracheophyta</taxon>
        <taxon>Spermatophyta</taxon>
        <taxon>Magnoliopsida</taxon>
        <taxon>eudicotyledons</taxon>
        <taxon>Gunneridae</taxon>
        <taxon>Pentapetalae</taxon>
        <taxon>rosids</taxon>
        <taxon>malvids</taxon>
        <taxon>Sapindales</taxon>
        <taxon>Anacardiaceae</taxon>
        <taxon>Pistacia</taxon>
    </lineage>
</organism>